<keyword evidence="1 2" id="KW-0963">Cytoplasm</keyword>
<dbReference type="SUPFAM" id="SSF142338">
    <property type="entry name" value="CofD-like"/>
    <property type="match status" value="1"/>
</dbReference>
<dbReference type="GO" id="GO:0043743">
    <property type="term" value="F:LPPG:FO 2-phospho-L-lactate transferase activity"/>
    <property type="evidence" value="ECO:0007669"/>
    <property type="project" value="InterPro"/>
</dbReference>
<keyword evidence="4" id="KW-1185">Reference proteome</keyword>
<protein>
    <recommendedName>
        <fullName evidence="2">Putative gluconeogenesis factor</fullName>
    </recommendedName>
</protein>
<evidence type="ECO:0000313" key="3">
    <source>
        <dbReference type="EMBL" id="AOZ72593.1"/>
    </source>
</evidence>
<comment type="function">
    <text evidence="2">Required for morphogenesis under gluconeogenic growth conditions.</text>
</comment>
<dbReference type="Proteomes" id="UP000176288">
    <property type="component" value="Chromosome"/>
</dbReference>
<evidence type="ECO:0000256" key="1">
    <source>
        <dbReference type="ARBA" id="ARBA00022490"/>
    </source>
</evidence>
<comment type="subcellular location">
    <subcellularLocation>
        <location evidence="2">Cytoplasm</location>
    </subcellularLocation>
</comment>
<dbReference type="PANTHER" id="PTHR30135">
    <property type="entry name" value="UNCHARACTERIZED PROTEIN YVCK-RELATED"/>
    <property type="match status" value="1"/>
</dbReference>
<dbReference type="InterPro" id="IPR038136">
    <property type="entry name" value="CofD-like_dom_sf"/>
</dbReference>
<dbReference type="NCBIfam" id="TIGR01826">
    <property type="entry name" value="CofD_related"/>
    <property type="match status" value="1"/>
</dbReference>
<dbReference type="GO" id="GO:0008360">
    <property type="term" value="P:regulation of cell shape"/>
    <property type="evidence" value="ECO:0007669"/>
    <property type="project" value="UniProtKB-UniRule"/>
</dbReference>
<dbReference type="PANTHER" id="PTHR30135:SF3">
    <property type="entry name" value="GLUCONEOGENESIS FACTOR-RELATED"/>
    <property type="match status" value="1"/>
</dbReference>
<gene>
    <name evidence="3" type="ORF">BK816_04200</name>
</gene>
<reference evidence="3 4" key="1">
    <citation type="submission" date="2016-10" db="EMBL/GenBank/DDBJ databases">
        <title>Actinomyces aegypiusis sp. nov., isolated from the Aegypius monachus in Qinghai Tibet Plateau China.</title>
        <authorList>
            <person name="Wang Y."/>
        </authorList>
    </citation>
    <scope>NUCLEOTIDE SEQUENCE [LARGE SCALE GENOMIC DNA]</scope>
    <source>
        <strain evidence="3 4">VUL4_3</strain>
    </source>
</reference>
<dbReference type="CDD" id="cd07187">
    <property type="entry name" value="YvcK_like"/>
    <property type="match status" value="1"/>
</dbReference>
<dbReference type="OrthoDB" id="9783842at2"/>
<dbReference type="KEGG" id="avu:BK816_04200"/>
<dbReference type="EMBL" id="CP017812">
    <property type="protein sequence ID" value="AOZ72593.1"/>
    <property type="molecule type" value="Genomic_DNA"/>
</dbReference>
<organism evidence="3 4">
    <name type="scientific">Boudabousia tangfeifanii</name>
    <dbReference type="NCBI Taxonomy" id="1912795"/>
    <lineage>
        <taxon>Bacteria</taxon>
        <taxon>Bacillati</taxon>
        <taxon>Actinomycetota</taxon>
        <taxon>Actinomycetes</taxon>
        <taxon>Actinomycetales</taxon>
        <taxon>Actinomycetaceae</taxon>
        <taxon>Boudabousia</taxon>
    </lineage>
</organism>
<evidence type="ECO:0000256" key="2">
    <source>
        <dbReference type="HAMAP-Rule" id="MF_00973"/>
    </source>
</evidence>
<dbReference type="HAMAP" id="MF_00973">
    <property type="entry name" value="Gluconeogen_factor"/>
    <property type="match status" value="1"/>
</dbReference>
<evidence type="ECO:0000313" key="4">
    <source>
        <dbReference type="Proteomes" id="UP000176288"/>
    </source>
</evidence>
<name>A0A1D9MK86_9ACTO</name>
<dbReference type="Pfam" id="PF01933">
    <property type="entry name" value="CofD"/>
    <property type="match status" value="1"/>
</dbReference>
<dbReference type="STRING" id="1912795.BK816_04200"/>
<accession>A0A1D9MK86</accession>
<dbReference type="Gene3D" id="3.40.50.10680">
    <property type="entry name" value="CofD-like domains"/>
    <property type="match status" value="1"/>
</dbReference>
<dbReference type="AlphaFoldDB" id="A0A1D9MK86"/>
<dbReference type="InterPro" id="IPR002882">
    <property type="entry name" value="CofD"/>
</dbReference>
<comment type="similarity">
    <text evidence="2">Belongs to the gluconeogenesis factor family.</text>
</comment>
<dbReference type="GO" id="GO:0005737">
    <property type="term" value="C:cytoplasm"/>
    <property type="evidence" value="ECO:0007669"/>
    <property type="project" value="UniProtKB-SubCell"/>
</dbReference>
<dbReference type="RefSeq" id="WP_071164059.1">
    <property type="nucleotide sequence ID" value="NZ_CP017812.1"/>
</dbReference>
<proteinExistence type="inferred from homology"/>
<sequence>MEPMYQSFGTVGQVGPGPRVVALGGGHGLYATLSALRHLTAKLTAVVTVADDGGSSGRLREELGILPPGDLRMALSALCADSQWGHLWRDVLQYRFQSTGELDGHSVGNLLITALWDILADPVAGLDRVGALLGAQGRVLPMANEPLTISAEVEFEDGLQTVTGQVSVAKTKGRVRTVSVSPNNASVPQETLKAVHDAEYLVMGPGSWFSSLIPHLVVPELRTEICQTRAKKILVLNLEQQGDHDGGETTGMNQVDHLNALIHHAPELRFDAVLASAKLNEDYGALGRAVRDLGGKLFIRDIALRGQPGVHDPIRLAAAFTDIFDRFKAENHNS</sequence>
<dbReference type="InterPro" id="IPR010119">
    <property type="entry name" value="Gluconeogen_factor"/>
</dbReference>